<keyword evidence="5" id="KW-1185">Reference proteome</keyword>
<dbReference type="GO" id="GO:0016491">
    <property type="term" value="F:oxidoreductase activity"/>
    <property type="evidence" value="ECO:0007669"/>
    <property type="project" value="UniProtKB-KW"/>
</dbReference>
<accession>A0AAN6M4K2</accession>
<sequence>MQDIFFNFHESETTEWFSQTLHVALFGANGQIGDRILNALINVARPNHEFKIIAFTPPETQLQSGQGAANVSTKTFDLTKATHEELVSALQGVDAVVSALNGKALEVQSLIQDAAADAGVKRFVPSEFGMHHIYRKPGDPKGYIHPAWNQKNEANEQAVIHPAIRSGKMSFTMIGCGDFYNQDREKTWCPWTQDPSSLKNGHYTFHVIGDPSAQADFTHLDDFAAFLVATLLEPGKSHNQYLNVVSDTISHEEIKKLLESYSGKEVKLRVMGIEELHRVWEGGPETER</sequence>
<evidence type="ECO:0000313" key="4">
    <source>
        <dbReference type="EMBL" id="KAK3215688.1"/>
    </source>
</evidence>
<dbReference type="Pfam" id="PF05368">
    <property type="entry name" value="NmrA"/>
    <property type="match status" value="1"/>
</dbReference>
<evidence type="ECO:0000256" key="2">
    <source>
        <dbReference type="ARBA" id="ARBA00023002"/>
    </source>
</evidence>
<dbReference type="Gene3D" id="3.40.50.720">
    <property type="entry name" value="NAD(P)-binding Rossmann-like Domain"/>
    <property type="match status" value="1"/>
</dbReference>
<dbReference type="Gene3D" id="3.90.25.10">
    <property type="entry name" value="UDP-galactose 4-epimerase, domain 1"/>
    <property type="match status" value="1"/>
</dbReference>
<evidence type="ECO:0000313" key="5">
    <source>
        <dbReference type="Proteomes" id="UP001280581"/>
    </source>
</evidence>
<reference evidence="4 5" key="1">
    <citation type="submission" date="2021-02" db="EMBL/GenBank/DDBJ databases">
        <title>Genome assembly of Pseudopithomyces chartarum.</title>
        <authorList>
            <person name="Jauregui R."/>
            <person name="Singh J."/>
            <person name="Voisey C."/>
        </authorList>
    </citation>
    <scope>NUCLEOTIDE SEQUENCE [LARGE SCALE GENOMIC DNA]</scope>
    <source>
        <strain evidence="4 5">AGR01</strain>
    </source>
</reference>
<evidence type="ECO:0000259" key="3">
    <source>
        <dbReference type="Pfam" id="PF05368"/>
    </source>
</evidence>
<keyword evidence="2" id="KW-0560">Oxidoreductase</keyword>
<gene>
    <name evidence="4" type="ORF">GRF29_8g791648</name>
</gene>
<dbReference type="InterPro" id="IPR008030">
    <property type="entry name" value="NmrA-like"/>
</dbReference>
<comment type="caution">
    <text evidence="4">The sequence shown here is derived from an EMBL/GenBank/DDBJ whole genome shotgun (WGS) entry which is preliminary data.</text>
</comment>
<name>A0AAN6M4K2_9PLEO</name>
<dbReference type="PANTHER" id="PTHR47706">
    <property type="entry name" value="NMRA-LIKE FAMILY PROTEIN"/>
    <property type="match status" value="1"/>
</dbReference>
<evidence type="ECO:0000256" key="1">
    <source>
        <dbReference type="ARBA" id="ARBA00022857"/>
    </source>
</evidence>
<feature type="domain" description="NmrA-like" evidence="3">
    <location>
        <begin position="22"/>
        <end position="271"/>
    </location>
</feature>
<organism evidence="4 5">
    <name type="scientific">Pseudopithomyces chartarum</name>
    <dbReference type="NCBI Taxonomy" id="1892770"/>
    <lineage>
        <taxon>Eukaryota</taxon>
        <taxon>Fungi</taxon>
        <taxon>Dikarya</taxon>
        <taxon>Ascomycota</taxon>
        <taxon>Pezizomycotina</taxon>
        <taxon>Dothideomycetes</taxon>
        <taxon>Pleosporomycetidae</taxon>
        <taxon>Pleosporales</taxon>
        <taxon>Massarineae</taxon>
        <taxon>Didymosphaeriaceae</taxon>
        <taxon>Pseudopithomyces</taxon>
    </lineage>
</organism>
<dbReference type="InterPro" id="IPR036291">
    <property type="entry name" value="NAD(P)-bd_dom_sf"/>
</dbReference>
<dbReference type="AlphaFoldDB" id="A0AAN6M4K2"/>
<protein>
    <recommendedName>
        <fullName evidence="3">NmrA-like domain-containing protein</fullName>
    </recommendedName>
</protein>
<dbReference type="InterPro" id="IPR051609">
    <property type="entry name" value="NmrA/Isoflavone_reductase-like"/>
</dbReference>
<proteinExistence type="predicted"/>
<dbReference type="Proteomes" id="UP001280581">
    <property type="component" value="Unassembled WGS sequence"/>
</dbReference>
<dbReference type="SUPFAM" id="SSF51735">
    <property type="entry name" value="NAD(P)-binding Rossmann-fold domains"/>
    <property type="match status" value="1"/>
</dbReference>
<dbReference type="PANTHER" id="PTHR47706:SF9">
    <property type="entry name" value="NMRA-LIKE DOMAIN-CONTAINING PROTEIN-RELATED"/>
    <property type="match status" value="1"/>
</dbReference>
<dbReference type="EMBL" id="WVTA01000002">
    <property type="protein sequence ID" value="KAK3215688.1"/>
    <property type="molecule type" value="Genomic_DNA"/>
</dbReference>
<keyword evidence="1" id="KW-0521">NADP</keyword>